<keyword evidence="8 19" id="KW-0812">Transmembrane</keyword>
<evidence type="ECO:0000256" key="10">
    <source>
        <dbReference type="ARBA" id="ARBA00022927"/>
    </source>
</evidence>
<evidence type="ECO:0000256" key="7">
    <source>
        <dbReference type="ARBA" id="ARBA00022448"/>
    </source>
</evidence>
<evidence type="ECO:0000256" key="17">
    <source>
        <dbReference type="ARBA" id="ARBA00023329"/>
    </source>
</evidence>
<dbReference type="Proteomes" id="UP001383192">
    <property type="component" value="Unassembled WGS sequence"/>
</dbReference>
<evidence type="ECO:0000259" key="21">
    <source>
        <dbReference type="PROSITE" id="PS51914"/>
    </source>
</evidence>
<dbReference type="GO" id="GO:0034045">
    <property type="term" value="C:phagophore assembly site membrane"/>
    <property type="evidence" value="ECO:0007669"/>
    <property type="project" value="UniProtKB-SubCell"/>
</dbReference>
<keyword evidence="23" id="KW-1185">Reference proteome</keyword>
<proteinExistence type="inferred from homology"/>
<feature type="chain" id="PRO_5043956706" description="Autophagy-related protein 27" evidence="20">
    <location>
        <begin position="26"/>
        <end position="287"/>
    </location>
</feature>
<keyword evidence="13" id="KW-0333">Golgi apparatus</keyword>
<evidence type="ECO:0000256" key="11">
    <source>
        <dbReference type="ARBA" id="ARBA00022989"/>
    </source>
</evidence>
<organism evidence="22 23">
    <name type="scientific">Paramarasmius palmivorus</name>
    <dbReference type="NCBI Taxonomy" id="297713"/>
    <lineage>
        <taxon>Eukaryota</taxon>
        <taxon>Fungi</taxon>
        <taxon>Dikarya</taxon>
        <taxon>Basidiomycota</taxon>
        <taxon>Agaricomycotina</taxon>
        <taxon>Agaricomycetes</taxon>
        <taxon>Agaricomycetidae</taxon>
        <taxon>Agaricales</taxon>
        <taxon>Marasmiineae</taxon>
        <taxon>Marasmiaceae</taxon>
        <taxon>Paramarasmius</taxon>
    </lineage>
</organism>
<evidence type="ECO:0000256" key="1">
    <source>
        <dbReference type="ARBA" id="ARBA00004304"/>
    </source>
</evidence>
<name>A0AAW0DMU6_9AGAR</name>
<keyword evidence="16" id="KW-1015">Disulfide bond</keyword>
<dbReference type="Gene3D" id="2.70.130.10">
    <property type="entry name" value="Mannose-6-phosphate receptor binding domain"/>
    <property type="match status" value="1"/>
</dbReference>
<evidence type="ECO:0000256" key="19">
    <source>
        <dbReference type="SAM" id="Phobius"/>
    </source>
</evidence>
<dbReference type="InterPro" id="IPR044865">
    <property type="entry name" value="MRH_dom"/>
</dbReference>
<comment type="subcellular location">
    <subcellularLocation>
        <location evidence="2">Cytoplasmic vesicle membrane</location>
        <topology evidence="2">Single-pass type I membrane protein</topology>
    </subcellularLocation>
    <subcellularLocation>
        <location evidence="4">Golgi apparatus membrane</location>
        <topology evidence="4">Single-pass type I membrane protein</topology>
    </subcellularLocation>
    <subcellularLocation>
        <location evidence="1">Mitochondrion membrane</location>
        <topology evidence="1">Single-pass membrane protein</topology>
    </subcellularLocation>
    <subcellularLocation>
        <location evidence="3">Preautophagosomal structure membrane</location>
        <topology evidence="3">Single-pass type I membrane protein</topology>
    </subcellularLocation>
</comment>
<evidence type="ECO:0000256" key="14">
    <source>
        <dbReference type="ARBA" id="ARBA00023128"/>
    </source>
</evidence>
<feature type="transmembrane region" description="Helical" evidence="19">
    <location>
        <begin position="215"/>
        <end position="236"/>
    </location>
</feature>
<dbReference type="PROSITE" id="PS51914">
    <property type="entry name" value="MRH"/>
    <property type="match status" value="1"/>
</dbReference>
<protein>
    <recommendedName>
        <fullName evidence="6">Autophagy-related protein 27</fullName>
    </recommendedName>
</protein>
<dbReference type="PANTHER" id="PTHR15071">
    <property type="entry name" value="MANNOSE-6-PHOSPHATE RECEPTOR FAMILY MEMBER"/>
    <property type="match status" value="1"/>
</dbReference>
<feature type="signal peptide" evidence="20">
    <location>
        <begin position="1"/>
        <end position="25"/>
    </location>
</feature>
<evidence type="ECO:0000256" key="2">
    <source>
        <dbReference type="ARBA" id="ARBA00004358"/>
    </source>
</evidence>
<keyword evidence="14" id="KW-0496">Mitochondrion</keyword>
<dbReference type="GO" id="GO:0000139">
    <property type="term" value="C:Golgi membrane"/>
    <property type="evidence" value="ECO:0007669"/>
    <property type="project" value="UniProtKB-SubCell"/>
</dbReference>
<keyword evidence="9 20" id="KW-0732">Signal</keyword>
<evidence type="ECO:0000256" key="18">
    <source>
        <dbReference type="SAM" id="MobiDB-lite"/>
    </source>
</evidence>
<dbReference type="SUPFAM" id="SSF50911">
    <property type="entry name" value="Mannose 6-phosphate receptor domain"/>
    <property type="match status" value="1"/>
</dbReference>
<evidence type="ECO:0000256" key="5">
    <source>
        <dbReference type="ARBA" id="ARBA00005363"/>
    </source>
</evidence>
<dbReference type="InterPro" id="IPR018939">
    <property type="entry name" value="Autophagy-rel_prot_27"/>
</dbReference>
<dbReference type="InterPro" id="IPR009011">
    <property type="entry name" value="Man6P_isomerase_rcpt-bd_dom_sf"/>
</dbReference>
<evidence type="ECO:0000256" key="9">
    <source>
        <dbReference type="ARBA" id="ARBA00022729"/>
    </source>
</evidence>
<dbReference type="GO" id="GO:0015031">
    <property type="term" value="P:protein transport"/>
    <property type="evidence" value="ECO:0007669"/>
    <property type="project" value="UniProtKB-KW"/>
</dbReference>
<accession>A0AAW0DMU6</accession>
<reference evidence="22 23" key="1">
    <citation type="submission" date="2024-01" db="EMBL/GenBank/DDBJ databases">
        <title>A draft genome for a cacao thread blight-causing isolate of Paramarasmius palmivorus.</title>
        <authorList>
            <person name="Baruah I.K."/>
            <person name="Bukari Y."/>
            <person name="Amoako-Attah I."/>
            <person name="Meinhardt L.W."/>
            <person name="Bailey B.A."/>
            <person name="Cohen S.P."/>
        </authorList>
    </citation>
    <scope>NUCLEOTIDE SEQUENCE [LARGE SCALE GENOMIC DNA]</scope>
    <source>
        <strain evidence="22 23">GH-12</strain>
    </source>
</reference>
<evidence type="ECO:0000256" key="6">
    <source>
        <dbReference type="ARBA" id="ARBA00013776"/>
    </source>
</evidence>
<keyword evidence="17" id="KW-0968">Cytoplasmic vesicle</keyword>
<dbReference type="AlphaFoldDB" id="A0AAW0DMU6"/>
<evidence type="ECO:0000256" key="4">
    <source>
        <dbReference type="ARBA" id="ARBA00004614"/>
    </source>
</evidence>
<feature type="region of interest" description="Disordered" evidence="18">
    <location>
        <begin position="184"/>
        <end position="206"/>
    </location>
</feature>
<dbReference type="GO" id="GO:0030659">
    <property type="term" value="C:cytoplasmic vesicle membrane"/>
    <property type="evidence" value="ECO:0007669"/>
    <property type="project" value="UniProtKB-SubCell"/>
</dbReference>
<dbReference type="PANTHER" id="PTHR15071:SF13">
    <property type="entry name" value="AUTOPHAGY-RELATED PROTEIN 27"/>
    <property type="match status" value="1"/>
</dbReference>
<keyword evidence="12" id="KW-0072">Autophagy</keyword>
<evidence type="ECO:0000256" key="20">
    <source>
        <dbReference type="SAM" id="SignalP"/>
    </source>
</evidence>
<sequence>MLSRHRPSPALLYLLIVSSSTSVLALQEQAFDCHVTIDSSKWDLTPLAGEHPASRTRLTPPTTTTDDVVLNLCEDLKGEQGENGDQCPSGTRCCLKQTNTKDGQNRITSVIPIAQTAYLNVSSSILPSPAKGLSLTMHGNSYPESGSSDSTPQSLQVNILCSETQELKFLGYDGSQLQLEWTHPAGCSTQDDGDGDKGDGGDDAGNSGESVGSGLGFFFGMLILALVAYLGLGAYYNYTTYGASGMDLIPHRDFWREVPYMLKDVVSHLCSTVRPRRTSSRGGYISV</sequence>
<dbReference type="EMBL" id="JAYKXP010000010">
    <property type="protein sequence ID" value="KAK7053303.1"/>
    <property type="molecule type" value="Genomic_DNA"/>
</dbReference>
<evidence type="ECO:0000256" key="15">
    <source>
        <dbReference type="ARBA" id="ARBA00023136"/>
    </source>
</evidence>
<evidence type="ECO:0000256" key="13">
    <source>
        <dbReference type="ARBA" id="ARBA00023034"/>
    </source>
</evidence>
<keyword evidence="15 19" id="KW-0472">Membrane</keyword>
<evidence type="ECO:0000313" key="22">
    <source>
        <dbReference type="EMBL" id="KAK7053303.1"/>
    </source>
</evidence>
<comment type="similarity">
    <text evidence="5">Belongs to the ATG27 family.</text>
</comment>
<keyword evidence="11 19" id="KW-1133">Transmembrane helix</keyword>
<keyword evidence="7" id="KW-0813">Transport</keyword>
<keyword evidence="10" id="KW-0653">Protein transport</keyword>
<feature type="domain" description="MRH" evidence="21">
    <location>
        <begin position="31"/>
        <end position="189"/>
    </location>
</feature>
<comment type="caution">
    <text evidence="22">The sequence shown here is derived from an EMBL/GenBank/DDBJ whole genome shotgun (WGS) entry which is preliminary data.</text>
</comment>
<gene>
    <name evidence="22" type="primary">ATG27</name>
    <name evidence="22" type="ORF">VNI00_003929</name>
</gene>
<evidence type="ECO:0000313" key="23">
    <source>
        <dbReference type="Proteomes" id="UP001383192"/>
    </source>
</evidence>
<evidence type="ECO:0000256" key="16">
    <source>
        <dbReference type="ARBA" id="ARBA00023157"/>
    </source>
</evidence>
<evidence type="ECO:0000256" key="8">
    <source>
        <dbReference type="ARBA" id="ARBA00022692"/>
    </source>
</evidence>
<dbReference type="GO" id="GO:0031966">
    <property type="term" value="C:mitochondrial membrane"/>
    <property type="evidence" value="ECO:0007669"/>
    <property type="project" value="UniProtKB-SubCell"/>
</dbReference>
<dbReference type="GO" id="GO:0006914">
    <property type="term" value="P:autophagy"/>
    <property type="evidence" value="ECO:0007669"/>
    <property type="project" value="UniProtKB-KW"/>
</dbReference>
<dbReference type="Pfam" id="PF09451">
    <property type="entry name" value="ATG27"/>
    <property type="match status" value="1"/>
</dbReference>
<evidence type="ECO:0000256" key="12">
    <source>
        <dbReference type="ARBA" id="ARBA00023006"/>
    </source>
</evidence>
<evidence type="ECO:0000256" key="3">
    <source>
        <dbReference type="ARBA" id="ARBA00004472"/>
    </source>
</evidence>